<accession>A0A382FS36</accession>
<evidence type="ECO:0000256" key="1">
    <source>
        <dbReference type="SAM" id="Phobius"/>
    </source>
</evidence>
<keyword evidence="1" id="KW-1133">Transmembrane helix</keyword>
<dbReference type="AlphaFoldDB" id="A0A382FS36"/>
<evidence type="ECO:0000313" key="2">
    <source>
        <dbReference type="EMBL" id="SVB64791.1"/>
    </source>
</evidence>
<gene>
    <name evidence="2" type="ORF">METZ01_LOCUS217645</name>
</gene>
<dbReference type="EMBL" id="UINC01051072">
    <property type="protein sequence ID" value="SVB64791.1"/>
    <property type="molecule type" value="Genomic_DNA"/>
</dbReference>
<feature type="transmembrane region" description="Helical" evidence="1">
    <location>
        <begin position="7"/>
        <end position="26"/>
    </location>
</feature>
<feature type="non-terminal residue" evidence="2">
    <location>
        <position position="218"/>
    </location>
</feature>
<organism evidence="2">
    <name type="scientific">marine metagenome</name>
    <dbReference type="NCBI Taxonomy" id="408172"/>
    <lineage>
        <taxon>unclassified sequences</taxon>
        <taxon>metagenomes</taxon>
        <taxon>ecological metagenomes</taxon>
    </lineage>
</organism>
<name>A0A382FS36_9ZZZZ</name>
<keyword evidence="1" id="KW-0472">Membrane</keyword>
<keyword evidence="1" id="KW-0812">Transmembrane</keyword>
<sequence>MRNLPSYILPVVLGVLVIAAAGYLFVTPSGRSTVGLATGESIQCDPLASGVAISGEITAENVADCYSVKSLDKYLTLSLDAQTDSYLDADIYAPNALVTNENTGFNWVTTFGLGVQKIAQSLDITDQDYKIKVWSYGNSDTGKYELTATLVSDPPAGMQSLDFGGTLPPMGIGSDFEGTSSWQDLDSLGLPQVSSPVECVDANIGDELVGTVSAANSA</sequence>
<protein>
    <submittedName>
        <fullName evidence="2">Uncharacterized protein</fullName>
    </submittedName>
</protein>
<reference evidence="2" key="1">
    <citation type="submission" date="2018-05" db="EMBL/GenBank/DDBJ databases">
        <authorList>
            <person name="Lanie J.A."/>
            <person name="Ng W.-L."/>
            <person name="Kazmierczak K.M."/>
            <person name="Andrzejewski T.M."/>
            <person name="Davidsen T.M."/>
            <person name="Wayne K.J."/>
            <person name="Tettelin H."/>
            <person name="Glass J.I."/>
            <person name="Rusch D."/>
            <person name="Podicherti R."/>
            <person name="Tsui H.-C.T."/>
            <person name="Winkler M.E."/>
        </authorList>
    </citation>
    <scope>NUCLEOTIDE SEQUENCE</scope>
</reference>
<dbReference type="Gene3D" id="2.60.120.380">
    <property type="match status" value="1"/>
</dbReference>
<proteinExistence type="predicted"/>